<evidence type="ECO:0000256" key="11">
    <source>
        <dbReference type="ARBA" id="ARBA00023136"/>
    </source>
</evidence>
<gene>
    <name evidence="13" type="ORF">K432DRAFT_342188</name>
</gene>
<evidence type="ECO:0000256" key="7">
    <source>
        <dbReference type="ARBA" id="ARBA00022927"/>
    </source>
</evidence>
<feature type="region of interest" description="Disordered" evidence="12">
    <location>
        <begin position="377"/>
        <end position="399"/>
    </location>
</feature>
<evidence type="ECO:0000256" key="9">
    <source>
        <dbReference type="ARBA" id="ARBA00023010"/>
    </source>
</evidence>
<feature type="region of interest" description="Disordered" evidence="12">
    <location>
        <begin position="456"/>
        <end position="491"/>
    </location>
</feature>
<feature type="compositionally biased region" description="Low complexity" evidence="12">
    <location>
        <begin position="381"/>
        <end position="390"/>
    </location>
</feature>
<dbReference type="OrthoDB" id="5598305at2759"/>
<dbReference type="Pfam" id="PF11711">
    <property type="entry name" value="Tim54"/>
    <property type="match status" value="1"/>
</dbReference>
<dbReference type="Proteomes" id="UP000250266">
    <property type="component" value="Unassembled WGS sequence"/>
</dbReference>
<evidence type="ECO:0000256" key="3">
    <source>
        <dbReference type="ARBA" id="ARBA00020796"/>
    </source>
</evidence>
<keyword evidence="8" id="KW-1133">Transmembrane helix</keyword>
<evidence type="ECO:0000256" key="1">
    <source>
        <dbReference type="ARBA" id="ARBA00004434"/>
    </source>
</evidence>
<organism evidence="13 14">
    <name type="scientific">Lepidopterella palustris CBS 459.81</name>
    <dbReference type="NCBI Taxonomy" id="1314670"/>
    <lineage>
        <taxon>Eukaryota</taxon>
        <taxon>Fungi</taxon>
        <taxon>Dikarya</taxon>
        <taxon>Ascomycota</taxon>
        <taxon>Pezizomycotina</taxon>
        <taxon>Dothideomycetes</taxon>
        <taxon>Pleosporomycetidae</taxon>
        <taxon>Mytilinidiales</taxon>
        <taxon>Argynnaceae</taxon>
        <taxon>Lepidopterella</taxon>
    </lineage>
</organism>
<evidence type="ECO:0000256" key="10">
    <source>
        <dbReference type="ARBA" id="ARBA00023128"/>
    </source>
</evidence>
<keyword evidence="14" id="KW-1185">Reference proteome</keyword>
<proteinExistence type="inferred from homology"/>
<keyword evidence="5" id="KW-0812">Transmembrane</keyword>
<keyword evidence="10" id="KW-0496">Mitochondrion</keyword>
<dbReference type="InterPro" id="IPR021056">
    <property type="entry name" value="Mt_import_IM_translocase_Tim54"/>
</dbReference>
<comment type="subcellular location">
    <subcellularLocation>
        <location evidence="1">Mitochondrion inner membrane</location>
        <topology evidence="1">Single-pass membrane protein</topology>
    </subcellularLocation>
</comment>
<evidence type="ECO:0000313" key="14">
    <source>
        <dbReference type="Proteomes" id="UP000250266"/>
    </source>
</evidence>
<accession>A0A8E2JKN2</accession>
<evidence type="ECO:0000256" key="4">
    <source>
        <dbReference type="ARBA" id="ARBA00022448"/>
    </source>
</evidence>
<feature type="region of interest" description="Disordered" evidence="12">
    <location>
        <begin position="253"/>
        <end position="305"/>
    </location>
</feature>
<keyword evidence="6" id="KW-0999">Mitochondrion inner membrane</keyword>
<keyword evidence="11" id="KW-0472">Membrane</keyword>
<keyword evidence="4" id="KW-0813">Transport</keyword>
<dbReference type="GO" id="GO:0015031">
    <property type="term" value="P:protein transport"/>
    <property type="evidence" value="ECO:0007669"/>
    <property type="project" value="UniProtKB-KW"/>
</dbReference>
<keyword evidence="7" id="KW-0653">Protein transport</keyword>
<protein>
    <recommendedName>
        <fullName evidence="3">Mitochondrial import inner membrane translocase subunit TIM54</fullName>
    </recommendedName>
</protein>
<feature type="region of interest" description="Disordered" evidence="12">
    <location>
        <begin position="211"/>
        <end position="239"/>
    </location>
</feature>
<comment type="similarity">
    <text evidence="2">Belongs to the TIM54 family.</text>
</comment>
<name>A0A8E2JKN2_9PEZI</name>
<evidence type="ECO:0000256" key="6">
    <source>
        <dbReference type="ARBA" id="ARBA00022792"/>
    </source>
</evidence>
<feature type="compositionally biased region" description="Basic and acidic residues" evidence="12">
    <location>
        <begin position="272"/>
        <end position="297"/>
    </location>
</feature>
<evidence type="ECO:0000256" key="8">
    <source>
        <dbReference type="ARBA" id="ARBA00022989"/>
    </source>
</evidence>
<evidence type="ECO:0000256" key="2">
    <source>
        <dbReference type="ARBA" id="ARBA00006355"/>
    </source>
</evidence>
<dbReference type="GO" id="GO:0005743">
    <property type="term" value="C:mitochondrial inner membrane"/>
    <property type="evidence" value="ECO:0007669"/>
    <property type="project" value="UniProtKB-SubCell"/>
</dbReference>
<dbReference type="AlphaFoldDB" id="A0A8E2JKN2"/>
<sequence>MAYQDAAASEAKPTGAADAAAVKPPRPPNPVFKMMGLPNFRFRLPSRNWMIFLSITGSWTAALMYDRREKKRIQKKWAKFVEHIAKEPLDTTVLPRKVSVFIAAPPGDTLLPARDHFNEYVKPVLVAAALDWDAVEGRREGDVRAGLAERIRKLRKRMGEESVEPIEEDLEIVLAHQRARAGVKPSNGPAGDIIIGRHTWKEYVRGLHEGWLGPLDPPSQPPRANEDTGSSNEQAAAPTPVQPLSLEFASEANSTPLDDASPTVPINATKPPEPEKAVEGEEAKRAIEETKAKEASKKKQPPPFNTTADYATAVLSRNCPPELPPSTAVSMPHLLGFLNFPIRMYRFLNRRHVADETGRQTAAAAMAIYRPYYSPGEAHFSSDPASSTSSEDQDQDSGKWEQQWLLQQEETEWHKSVRERKDDNGKESVWIDDMVLDPRIAERMRKFELDMEQEERARKMDAQKEDPWWTTVWPGGKKEQKKGNQWGDDVD</sequence>
<keyword evidence="9" id="KW-0811">Translocation</keyword>
<feature type="region of interest" description="Disordered" evidence="12">
    <location>
        <begin position="1"/>
        <end position="24"/>
    </location>
</feature>
<dbReference type="EMBL" id="KV744811">
    <property type="protein sequence ID" value="OCK85922.1"/>
    <property type="molecule type" value="Genomic_DNA"/>
</dbReference>
<evidence type="ECO:0000256" key="12">
    <source>
        <dbReference type="SAM" id="MobiDB-lite"/>
    </source>
</evidence>
<evidence type="ECO:0000256" key="5">
    <source>
        <dbReference type="ARBA" id="ARBA00022692"/>
    </source>
</evidence>
<evidence type="ECO:0000313" key="13">
    <source>
        <dbReference type="EMBL" id="OCK85922.1"/>
    </source>
</evidence>
<reference evidence="13 14" key="1">
    <citation type="journal article" date="2016" name="Nat. Commun.">
        <title>Ectomycorrhizal ecology is imprinted in the genome of the dominant symbiotic fungus Cenococcum geophilum.</title>
        <authorList>
            <consortium name="DOE Joint Genome Institute"/>
            <person name="Peter M."/>
            <person name="Kohler A."/>
            <person name="Ohm R.A."/>
            <person name="Kuo A."/>
            <person name="Krutzmann J."/>
            <person name="Morin E."/>
            <person name="Arend M."/>
            <person name="Barry K.W."/>
            <person name="Binder M."/>
            <person name="Choi C."/>
            <person name="Clum A."/>
            <person name="Copeland A."/>
            <person name="Grisel N."/>
            <person name="Haridas S."/>
            <person name="Kipfer T."/>
            <person name="LaButti K."/>
            <person name="Lindquist E."/>
            <person name="Lipzen A."/>
            <person name="Maire R."/>
            <person name="Meier B."/>
            <person name="Mihaltcheva S."/>
            <person name="Molinier V."/>
            <person name="Murat C."/>
            <person name="Poggeler S."/>
            <person name="Quandt C.A."/>
            <person name="Sperisen C."/>
            <person name="Tritt A."/>
            <person name="Tisserant E."/>
            <person name="Crous P.W."/>
            <person name="Henrissat B."/>
            <person name="Nehls U."/>
            <person name="Egli S."/>
            <person name="Spatafora J.W."/>
            <person name="Grigoriev I.V."/>
            <person name="Martin F.M."/>
        </authorList>
    </citation>
    <scope>NUCLEOTIDE SEQUENCE [LARGE SCALE GENOMIC DNA]</scope>
    <source>
        <strain evidence="13 14">CBS 459.81</strain>
    </source>
</reference>
<feature type="compositionally biased region" description="Basic and acidic residues" evidence="12">
    <location>
        <begin position="456"/>
        <end position="467"/>
    </location>
</feature>